<dbReference type="HAMAP" id="MF_00002">
    <property type="entry name" value="Asp_carb_tr_reg"/>
    <property type="match status" value="1"/>
</dbReference>
<evidence type="ECO:0000259" key="6">
    <source>
        <dbReference type="Pfam" id="PF02748"/>
    </source>
</evidence>
<dbReference type="EMBL" id="PFAJ01000058">
    <property type="protein sequence ID" value="PIR96852.1"/>
    <property type="molecule type" value="Genomic_DNA"/>
</dbReference>
<dbReference type="InterPro" id="IPR020542">
    <property type="entry name" value="Asp_carbamoyltrfase_reg_C"/>
</dbReference>
<dbReference type="Gene3D" id="3.30.70.140">
    <property type="entry name" value="Aspartate carbamoyltransferase regulatory subunit, N-terminal domain"/>
    <property type="match status" value="1"/>
</dbReference>
<comment type="caution">
    <text evidence="7">The sequence shown here is derived from an EMBL/GenBank/DDBJ whole genome shotgun (WGS) entry which is preliminary data.</text>
</comment>
<feature type="binding site" evidence="4">
    <location>
        <position position="117"/>
    </location>
    <ligand>
        <name>Zn(2+)</name>
        <dbReference type="ChEBI" id="CHEBI:29105"/>
    </ligand>
</feature>
<dbReference type="InterPro" id="IPR020545">
    <property type="entry name" value="Asp_carbamoyltransf_reg_N"/>
</dbReference>
<protein>
    <recommendedName>
        <fullName evidence="4">Aspartate carbamoyltransferase regulatory chain</fullName>
    </recommendedName>
</protein>
<dbReference type="GO" id="GO:0046872">
    <property type="term" value="F:metal ion binding"/>
    <property type="evidence" value="ECO:0007669"/>
    <property type="project" value="UniProtKB-KW"/>
</dbReference>
<dbReference type="Proteomes" id="UP000230557">
    <property type="component" value="Unassembled WGS sequence"/>
</dbReference>
<evidence type="ECO:0000313" key="8">
    <source>
        <dbReference type="Proteomes" id="UP000230557"/>
    </source>
</evidence>
<name>A0A2H0VCM1_9BACT</name>
<evidence type="ECO:0000256" key="3">
    <source>
        <dbReference type="ARBA" id="ARBA00022975"/>
    </source>
</evidence>
<keyword evidence="2 4" id="KW-0862">Zinc</keyword>
<feature type="binding site" evidence="4">
    <location>
        <position position="112"/>
    </location>
    <ligand>
        <name>Zn(2+)</name>
        <dbReference type="ChEBI" id="CHEBI:29105"/>
    </ligand>
</feature>
<dbReference type="GO" id="GO:0009347">
    <property type="term" value="C:aspartate carbamoyltransferase complex"/>
    <property type="evidence" value="ECO:0007669"/>
    <property type="project" value="InterPro"/>
</dbReference>
<keyword evidence="3 4" id="KW-0665">Pyrimidine biosynthesis</keyword>
<feature type="binding site" evidence="4">
    <location>
        <position position="141"/>
    </location>
    <ligand>
        <name>Zn(2+)</name>
        <dbReference type="ChEBI" id="CHEBI:29105"/>
    </ligand>
</feature>
<dbReference type="PANTHER" id="PTHR35805:SF1">
    <property type="entry name" value="ASPARTATE CARBAMOYLTRANSFERASE REGULATORY CHAIN"/>
    <property type="match status" value="1"/>
</dbReference>
<evidence type="ECO:0000256" key="2">
    <source>
        <dbReference type="ARBA" id="ARBA00022833"/>
    </source>
</evidence>
<dbReference type="SUPFAM" id="SSF57825">
    <property type="entry name" value="Aspartate carbamoyltransferase, Regulatory-chain, C-terminal domain"/>
    <property type="match status" value="1"/>
</dbReference>
<feature type="binding site" evidence="4">
    <location>
        <position position="144"/>
    </location>
    <ligand>
        <name>Zn(2+)</name>
        <dbReference type="ChEBI" id="CHEBI:29105"/>
    </ligand>
</feature>
<comment type="similarity">
    <text evidence="4">Belongs to the PyrI family.</text>
</comment>
<dbReference type="SUPFAM" id="SSF54893">
    <property type="entry name" value="Aspartate carbamoyltransferase, Regulatory-chain, N-terminal domain"/>
    <property type="match status" value="1"/>
</dbReference>
<keyword evidence="1 4" id="KW-0479">Metal-binding</keyword>
<comment type="cofactor">
    <cofactor evidence="4">
        <name>Zn(2+)</name>
        <dbReference type="ChEBI" id="CHEBI:29105"/>
    </cofactor>
    <text evidence="4">Binds 1 zinc ion per subunit.</text>
</comment>
<dbReference type="GO" id="GO:0006207">
    <property type="term" value="P:'de novo' pyrimidine nucleobase biosynthetic process"/>
    <property type="evidence" value="ECO:0007669"/>
    <property type="project" value="InterPro"/>
</dbReference>
<dbReference type="InterPro" id="IPR036793">
    <property type="entry name" value="Asp_carbatrfase_reg_N_sf"/>
</dbReference>
<feature type="domain" description="Aspartate carbamoyltransferase regulatory subunit N-terminal" evidence="5">
    <location>
        <begin position="10"/>
        <end position="100"/>
    </location>
</feature>
<evidence type="ECO:0000256" key="1">
    <source>
        <dbReference type="ARBA" id="ARBA00022723"/>
    </source>
</evidence>
<evidence type="ECO:0000259" key="5">
    <source>
        <dbReference type="Pfam" id="PF01948"/>
    </source>
</evidence>
<dbReference type="Gene3D" id="2.30.30.20">
    <property type="entry name" value="Aspartate carbamoyltransferase regulatory subunit, C-terminal domain"/>
    <property type="match status" value="1"/>
</dbReference>
<dbReference type="InterPro" id="IPR036792">
    <property type="entry name" value="Asp_carbatrfase_reg_C_sf"/>
</dbReference>
<comment type="function">
    <text evidence="4">Involved in allosteric regulation of aspartate carbamoyltransferase.</text>
</comment>
<keyword evidence="7" id="KW-0808">Transferase</keyword>
<dbReference type="AlphaFoldDB" id="A0A2H0VCM1"/>
<dbReference type="InterPro" id="IPR002801">
    <property type="entry name" value="Asp_carbamoylTrfase_reg"/>
</dbReference>
<reference evidence="8" key="1">
    <citation type="submission" date="2017-09" db="EMBL/GenBank/DDBJ databases">
        <title>Depth-based differentiation of microbial function through sediment-hosted aquifers and enrichment of novel symbionts in the deep terrestrial subsurface.</title>
        <authorList>
            <person name="Probst A.J."/>
            <person name="Ladd B."/>
            <person name="Jarett J.K."/>
            <person name="Geller-Mcgrath D.E."/>
            <person name="Sieber C.M.K."/>
            <person name="Emerson J.B."/>
            <person name="Anantharaman K."/>
            <person name="Thomas B.C."/>
            <person name="Malmstrom R."/>
            <person name="Stieglmeier M."/>
            <person name="Klingl A."/>
            <person name="Woyke T."/>
            <person name="Ryan C.M."/>
            <person name="Banfield J.F."/>
        </authorList>
    </citation>
    <scope>NUCLEOTIDE SEQUENCE [LARGE SCALE GENOMIC DNA]</scope>
</reference>
<organism evidence="7 8">
    <name type="scientific">Candidatus Doudnabacteria bacterium CG10_big_fil_rev_8_21_14_0_10_41_10</name>
    <dbReference type="NCBI Taxonomy" id="1974551"/>
    <lineage>
        <taxon>Bacteria</taxon>
        <taxon>Candidatus Doudnaibacteriota</taxon>
    </lineage>
</organism>
<feature type="domain" description="Aspartate carbamoyltransferase regulatory subunit C-terminal" evidence="6">
    <location>
        <begin position="105"/>
        <end position="153"/>
    </location>
</feature>
<sequence>MKKKPSNKTLSVSAIKEGTVIDHITAGSALKIIRLLNLPADKKTVTVGLNLPSRILGRKDIIKVSGREVTSQEANKIAVLAPQASINVIKNYKIIKKFLVQIPQKIEGVIVCPNPQCVTNHESTASIFLAEQHKYLVQLHCQYCEKMYTVDQIHEYHT</sequence>
<gene>
    <name evidence="4" type="primary">pyrI</name>
    <name evidence="7" type="ORF">COT91_04430</name>
</gene>
<dbReference type="GO" id="GO:0016740">
    <property type="term" value="F:transferase activity"/>
    <property type="evidence" value="ECO:0007669"/>
    <property type="project" value="UniProtKB-KW"/>
</dbReference>
<dbReference type="GO" id="GO:0006221">
    <property type="term" value="P:pyrimidine nucleotide biosynthetic process"/>
    <property type="evidence" value="ECO:0007669"/>
    <property type="project" value="UniProtKB-UniRule"/>
</dbReference>
<accession>A0A2H0VCM1</accession>
<comment type="subunit">
    <text evidence="4">Contains catalytic and regulatory chains.</text>
</comment>
<dbReference type="PANTHER" id="PTHR35805">
    <property type="entry name" value="ASPARTATE CARBAMOYLTRANSFERASE REGULATORY CHAIN"/>
    <property type="match status" value="1"/>
</dbReference>
<dbReference type="Pfam" id="PF02748">
    <property type="entry name" value="PyrI_C"/>
    <property type="match status" value="1"/>
</dbReference>
<evidence type="ECO:0000256" key="4">
    <source>
        <dbReference type="HAMAP-Rule" id="MF_00002"/>
    </source>
</evidence>
<evidence type="ECO:0000313" key="7">
    <source>
        <dbReference type="EMBL" id="PIR96852.1"/>
    </source>
</evidence>
<dbReference type="NCBIfam" id="TIGR00240">
    <property type="entry name" value="ATCase_reg"/>
    <property type="match status" value="1"/>
</dbReference>
<proteinExistence type="inferred from homology"/>
<dbReference type="Pfam" id="PF01948">
    <property type="entry name" value="PyrI"/>
    <property type="match status" value="1"/>
</dbReference>